<organism evidence="1 2">
    <name type="scientific">Desulfovibrio fairfieldensis</name>
    <dbReference type="NCBI Taxonomy" id="44742"/>
    <lineage>
        <taxon>Bacteria</taxon>
        <taxon>Pseudomonadati</taxon>
        <taxon>Thermodesulfobacteriota</taxon>
        <taxon>Desulfovibrionia</taxon>
        <taxon>Desulfovibrionales</taxon>
        <taxon>Desulfovibrionaceae</taxon>
        <taxon>Desulfovibrio</taxon>
    </lineage>
</organism>
<dbReference type="STRING" id="44742.AXF13_04835"/>
<dbReference type="InterPro" id="IPR056919">
    <property type="entry name" value="Phage_TAC_18"/>
</dbReference>
<dbReference type="Proteomes" id="UP000069241">
    <property type="component" value="Chromosome"/>
</dbReference>
<gene>
    <name evidence="1" type="ORF">AXF13_04835</name>
</gene>
<accession>A0A0X8JIX0</accession>
<evidence type="ECO:0000313" key="2">
    <source>
        <dbReference type="Proteomes" id="UP000069241"/>
    </source>
</evidence>
<dbReference type="KEGG" id="dfi:AXF13_04835"/>
<dbReference type="AlphaFoldDB" id="A0A0X8JIX0"/>
<name>A0A0X8JIX0_9BACT</name>
<sequence>MVEAVRAQTALYAPQPDGSTLAEFGASIQEQTGSWPEDIPEPPDIPPALEHLWAWFWQLRTANPSAGFGPAPLSFGEMDAWQRVTGNRLEPWHVDTLLAMDAAFLAAQPKKRAGGGGKT</sequence>
<evidence type="ECO:0000313" key="1">
    <source>
        <dbReference type="EMBL" id="AMD89492.1"/>
    </source>
</evidence>
<keyword evidence="2" id="KW-1185">Reference proteome</keyword>
<dbReference type="Pfam" id="PF23812">
    <property type="entry name" value="Phage_TAC_18"/>
    <property type="match status" value="1"/>
</dbReference>
<reference evidence="2" key="1">
    <citation type="submission" date="2016-02" db="EMBL/GenBank/DDBJ databases">
        <authorList>
            <person name="Holder M.E."/>
            <person name="Ajami N.J."/>
            <person name="Petrosino J.F."/>
        </authorList>
    </citation>
    <scope>NUCLEOTIDE SEQUENCE [LARGE SCALE GENOMIC DNA]</scope>
    <source>
        <strain evidence="2">CCUG 45958</strain>
    </source>
</reference>
<dbReference type="EMBL" id="CP014229">
    <property type="protein sequence ID" value="AMD89492.1"/>
    <property type="molecule type" value="Genomic_DNA"/>
</dbReference>
<protein>
    <submittedName>
        <fullName evidence="1">Uncharacterized protein</fullName>
    </submittedName>
</protein>
<proteinExistence type="predicted"/>